<dbReference type="Proteomes" id="UP000199400">
    <property type="component" value="Unassembled WGS sequence"/>
</dbReference>
<dbReference type="NCBIfam" id="TIGR02778">
    <property type="entry name" value="ligD_pol"/>
    <property type="match status" value="1"/>
</dbReference>
<keyword evidence="8" id="KW-0547">Nucleotide-binding</keyword>
<dbReference type="SUPFAM" id="SSF50249">
    <property type="entry name" value="Nucleic acid-binding proteins"/>
    <property type="match status" value="1"/>
</dbReference>
<keyword evidence="5" id="KW-0548">Nucleotidyltransferase</keyword>
<evidence type="ECO:0000256" key="13">
    <source>
        <dbReference type="ARBA" id="ARBA00022932"/>
    </source>
</evidence>
<keyword evidence="10" id="KW-0378">Hydrolase</keyword>
<evidence type="ECO:0000313" key="23">
    <source>
        <dbReference type="EMBL" id="SFF19203.1"/>
    </source>
</evidence>
<evidence type="ECO:0000256" key="10">
    <source>
        <dbReference type="ARBA" id="ARBA00022801"/>
    </source>
</evidence>
<comment type="cofactor">
    <cofactor evidence="1">
        <name>Mn(2+)</name>
        <dbReference type="ChEBI" id="CHEBI:29035"/>
    </cofactor>
</comment>
<keyword evidence="12" id="KW-0067">ATP-binding</keyword>
<evidence type="ECO:0000256" key="20">
    <source>
        <dbReference type="ARBA" id="ARBA00034003"/>
    </source>
</evidence>
<dbReference type="InterPro" id="IPR014145">
    <property type="entry name" value="LigD_pol_dom"/>
</dbReference>
<dbReference type="PANTHER" id="PTHR42705:SF2">
    <property type="entry name" value="BIFUNCTIONAL NON-HOMOLOGOUS END JOINING PROTEIN LIGD"/>
    <property type="match status" value="1"/>
</dbReference>
<feature type="region of interest" description="Disordered" evidence="21">
    <location>
        <begin position="331"/>
        <end position="350"/>
    </location>
</feature>
<keyword evidence="4" id="KW-0808">Transferase</keyword>
<dbReference type="Gene3D" id="3.30.1490.70">
    <property type="match status" value="1"/>
</dbReference>
<gene>
    <name evidence="23" type="ORF">SAMN02745121_07419</name>
</gene>
<dbReference type="PANTHER" id="PTHR42705">
    <property type="entry name" value="BIFUNCTIONAL NON-HOMOLOGOUS END JOINING PROTEIN LIGD"/>
    <property type="match status" value="1"/>
</dbReference>
<evidence type="ECO:0000256" key="1">
    <source>
        <dbReference type="ARBA" id="ARBA00001936"/>
    </source>
</evidence>
<keyword evidence="17" id="KW-0464">Manganese</keyword>
<dbReference type="Gene3D" id="2.40.50.140">
    <property type="entry name" value="Nucleic acid-binding proteins"/>
    <property type="match status" value="1"/>
</dbReference>
<dbReference type="CDD" id="cd07971">
    <property type="entry name" value="OBF_DNA_ligase_LigD"/>
    <property type="match status" value="1"/>
</dbReference>
<dbReference type="EMBL" id="FOMX01000034">
    <property type="protein sequence ID" value="SFF19203.1"/>
    <property type="molecule type" value="Genomic_DNA"/>
</dbReference>
<comment type="catalytic activity">
    <reaction evidence="20">
        <text>ATP + (deoxyribonucleotide)n-3'-hydroxyl + 5'-phospho-(deoxyribonucleotide)m = (deoxyribonucleotide)n+m + AMP + diphosphate.</text>
        <dbReference type="EC" id="6.5.1.1"/>
    </reaction>
</comment>
<dbReference type="NCBIfam" id="TIGR02779">
    <property type="entry name" value="NHEJ_ligase_lig"/>
    <property type="match status" value="1"/>
</dbReference>
<evidence type="ECO:0000256" key="18">
    <source>
        <dbReference type="ARBA" id="ARBA00023268"/>
    </source>
</evidence>
<evidence type="ECO:0000256" key="7">
    <source>
        <dbReference type="ARBA" id="ARBA00022723"/>
    </source>
</evidence>
<evidence type="ECO:0000256" key="4">
    <source>
        <dbReference type="ARBA" id="ARBA00022679"/>
    </source>
</evidence>
<dbReference type="Pfam" id="PF01068">
    <property type="entry name" value="DNA_ligase_A_M"/>
    <property type="match status" value="1"/>
</dbReference>
<dbReference type="PROSITE" id="PS50160">
    <property type="entry name" value="DNA_LIGASE_A3"/>
    <property type="match status" value="1"/>
</dbReference>
<evidence type="ECO:0000256" key="21">
    <source>
        <dbReference type="SAM" id="MobiDB-lite"/>
    </source>
</evidence>
<reference evidence="24" key="1">
    <citation type="submission" date="2016-10" db="EMBL/GenBank/DDBJ databases">
        <authorList>
            <person name="Varghese N."/>
            <person name="Submissions S."/>
        </authorList>
    </citation>
    <scope>NUCLEOTIDE SEQUENCE [LARGE SCALE GENOMIC DNA]</scope>
    <source>
        <strain evidence="24">ATCC 25963</strain>
    </source>
</reference>
<evidence type="ECO:0000256" key="5">
    <source>
        <dbReference type="ARBA" id="ARBA00022695"/>
    </source>
</evidence>
<evidence type="ECO:0000256" key="8">
    <source>
        <dbReference type="ARBA" id="ARBA00022741"/>
    </source>
</evidence>
<dbReference type="InterPro" id="IPR012309">
    <property type="entry name" value="DNA_ligase_ATP-dep_C"/>
</dbReference>
<keyword evidence="7" id="KW-0479">Metal-binding</keyword>
<dbReference type="CDD" id="cd04862">
    <property type="entry name" value="PaeLigD_Pol_like"/>
    <property type="match status" value="1"/>
</dbReference>
<evidence type="ECO:0000313" key="24">
    <source>
        <dbReference type="Proteomes" id="UP000199400"/>
    </source>
</evidence>
<dbReference type="InterPro" id="IPR012310">
    <property type="entry name" value="DNA_ligase_ATP-dep_cent"/>
</dbReference>
<keyword evidence="14" id="KW-0238">DNA-binding</keyword>
<keyword evidence="9" id="KW-0227">DNA damage</keyword>
<dbReference type="Pfam" id="PF21686">
    <property type="entry name" value="LigD_Prim-Pol"/>
    <property type="match status" value="1"/>
</dbReference>
<evidence type="ECO:0000256" key="11">
    <source>
        <dbReference type="ARBA" id="ARBA00022839"/>
    </source>
</evidence>
<dbReference type="GO" id="GO:0006281">
    <property type="term" value="P:DNA repair"/>
    <property type="evidence" value="ECO:0007669"/>
    <property type="project" value="UniProtKB-KW"/>
</dbReference>
<dbReference type="GO" id="GO:0003887">
    <property type="term" value="F:DNA-directed DNA polymerase activity"/>
    <property type="evidence" value="ECO:0007669"/>
    <property type="project" value="UniProtKB-KW"/>
</dbReference>
<proteinExistence type="predicted"/>
<keyword evidence="24" id="KW-1185">Reference proteome</keyword>
<evidence type="ECO:0000256" key="6">
    <source>
        <dbReference type="ARBA" id="ARBA00022722"/>
    </source>
</evidence>
<evidence type="ECO:0000256" key="2">
    <source>
        <dbReference type="ARBA" id="ARBA00012727"/>
    </source>
</evidence>
<name>A0A1I2GPQ3_9BACT</name>
<dbReference type="InterPro" id="IPR052171">
    <property type="entry name" value="NHEJ_LigD"/>
</dbReference>
<dbReference type="GO" id="GO:0003910">
    <property type="term" value="F:DNA ligase (ATP) activity"/>
    <property type="evidence" value="ECO:0007669"/>
    <property type="project" value="UniProtKB-EC"/>
</dbReference>
<evidence type="ECO:0000256" key="17">
    <source>
        <dbReference type="ARBA" id="ARBA00023211"/>
    </source>
</evidence>
<evidence type="ECO:0000256" key="3">
    <source>
        <dbReference type="ARBA" id="ARBA00022598"/>
    </source>
</evidence>
<dbReference type="STRING" id="54.SAMN02745121_07419"/>
<evidence type="ECO:0000256" key="16">
    <source>
        <dbReference type="ARBA" id="ARBA00023204"/>
    </source>
</evidence>
<keyword evidence="11" id="KW-0269">Exonuclease</keyword>
<feature type="domain" description="ATP-dependent DNA ligase family profile" evidence="22">
    <location>
        <begin position="130"/>
        <end position="259"/>
    </location>
</feature>
<dbReference type="InterPro" id="IPR033651">
    <property type="entry name" value="PaeLigD_Pol-like"/>
</dbReference>
<dbReference type="GO" id="GO:0005524">
    <property type="term" value="F:ATP binding"/>
    <property type="evidence" value="ECO:0007669"/>
    <property type="project" value="UniProtKB-KW"/>
</dbReference>
<dbReference type="GO" id="GO:0003677">
    <property type="term" value="F:DNA binding"/>
    <property type="evidence" value="ECO:0007669"/>
    <property type="project" value="UniProtKB-KW"/>
</dbReference>
<dbReference type="NCBIfam" id="TIGR02776">
    <property type="entry name" value="NHEJ_ligase_prk"/>
    <property type="match status" value="1"/>
</dbReference>
<evidence type="ECO:0000256" key="12">
    <source>
        <dbReference type="ARBA" id="ARBA00022840"/>
    </source>
</evidence>
<dbReference type="InterPro" id="IPR012340">
    <property type="entry name" value="NA-bd_OB-fold"/>
</dbReference>
<dbReference type="InterPro" id="IPR014143">
    <property type="entry name" value="NHEJ_ligase_prk"/>
</dbReference>
<keyword evidence="15" id="KW-0233">DNA recombination</keyword>
<dbReference type="GO" id="GO:0006310">
    <property type="term" value="P:DNA recombination"/>
    <property type="evidence" value="ECO:0007669"/>
    <property type="project" value="UniProtKB-KW"/>
</dbReference>
<keyword evidence="16" id="KW-0234">DNA repair</keyword>
<accession>A0A1I2GPQ3</accession>
<dbReference type="SUPFAM" id="SSF56091">
    <property type="entry name" value="DNA ligase/mRNA capping enzyme, catalytic domain"/>
    <property type="match status" value="1"/>
</dbReference>
<keyword evidence="18" id="KW-0511">Multifunctional enzyme</keyword>
<evidence type="ECO:0000256" key="9">
    <source>
        <dbReference type="ARBA" id="ARBA00022763"/>
    </source>
</evidence>
<dbReference type="CDD" id="cd07906">
    <property type="entry name" value="Adenylation_DNA_ligase_LigD_LigC"/>
    <property type="match status" value="1"/>
</dbReference>
<dbReference type="GO" id="GO:0004527">
    <property type="term" value="F:exonuclease activity"/>
    <property type="evidence" value="ECO:0007669"/>
    <property type="project" value="UniProtKB-KW"/>
</dbReference>
<dbReference type="RefSeq" id="WP_211302376.1">
    <property type="nucleotide sequence ID" value="NZ_FOMX01000034.1"/>
</dbReference>
<dbReference type="Gene3D" id="3.30.470.30">
    <property type="entry name" value="DNA ligase/mRNA capping enzyme"/>
    <property type="match status" value="1"/>
</dbReference>
<evidence type="ECO:0000259" key="22">
    <source>
        <dbReference type="PROSITE" id="PS50160"/>
    </source>
</evidence>
<evidence type="ECO:0000256" key="19">
    <source>
        <dbReference type="ARBA" id="ARBA00029943"/>
    </source>
</evidence>
<dbReference type="GO" id="GO:0046872">
    <property type="term" value="F:metal ion binding"/>
    <property type="evidence" value="ECO:0007669"/>
    <property type="project" value="UniProtKB-KW"/>
</dbReference>
<organism evidence="23 24">
    <name type="scientific">Nannocystis exedens</name>
    <dbReference type="NCBI Taxonomy" id="54"/>
    <lineage>
        <taxon>Bacteria</taxon>
        <taxon>Pseudomonadati</taxon>
        <taxon>Myxococcota</taxon>
        <taxon>Polyangia</taxon>
        <taxon>Nannocystales</taxon>
        <taxon>Nannocystaceae</taxon>
        <taxon>Nannocystis</taxon>
    </lineage>
</organism>
<sequence length="643" mass="71356">MPPATKHDARPRRVARENAIGRKAPLPAKLLPQLATLATAPPRGAGWVYEAKFDGYRLLARVDGDDVRLFTRNGNDWTSRMMPLRDEIAALGLGSAWLDGEITVLDPKGRPDFQRLQQAFDGAGSRDIVYFVFDLLYHDGHDLRRVPLVERRRRLKRVLDAARPGEHVRYSETLEGPVERLLADACKRGLEGLVGKRADSLYTSARSSSWIKLKCTQRQEFVVGGYTEPKGRRAGFGGLLLGVHDEQGRLVYAGKVGTGFDGASLRSIYAELKALEVDRSPFHDRPREVKGHWVRPVLVAEVSFSEWTGDGRVRHPVFHGLRSDKDAATISRERPREVPSMSPPKARRSAPMIKVTHPERVIDPASGATKLDLIHYYEAVAEHMLPHLEGRPISMVRAPTGVAGEQFFQKHTENYRIPGVRQLSESLRPGHPPMLEIASAESLVAAAQMNVVEFHTWNSTAADIDRPDRVIFDLDPGEGVPWDSLRDAAKLTKGLLELLGLRSFLKTSGGKGLHLVVPLRPSWSYDPVKDFSRDVAEHLAATLPALFVAKSGARNRRGRIFVDYLRNGRTATTIAAFSARVRPGLGVSVPVAWSELGRLTAGDQWNIFSLPARLRALRGDPWAGYAPDQTLDVAVEQLGRGRR</sequence>
<dbReference type="EC" id="6.5.1.1" evidence="2"/>
<dbReference type="Gene3D" id="3.90.920.10">
    <property type="entry name" value="DNA primase, PRIM domain"/>
    <property type="match status" value="1"/>
</dbReference>
<dbReference type="InterPro" id="IPR014146">
    <property type="entry name" value="LigD_ligase_dom"/>
</dbReference>
<keyword evidence="13" id="KW-0239">DNA-directed DNA polymerase</keyword>
<evidence type="ECO:0000256" key="15">
    <source>
        <dbReference type="ARBA" id="ARBA00023172"/>
    </source>
</evidence>
<dbReference type="AlphaFoldDB" id="A0A1I2GPQ3"/>
<protein>
    <recommendedName>
        <fullName evidence="2">DNA ligase (ATP)</fullName>
        <ecNumber evidence="2">6.5.1.1</ecNumber>
    </recommendedName>
    <alternativeName>
        <fullName evidence="19">NHEJ DNA polymerase</fullName>
    </alternativeName>
</protein>
<evidence type="ECO:0000256" key="14">
    <source>
        <dbReference type="ARBA" id="ARBA00023125"/>
    </source>
</evidence>
<keyword evidence="3" id="KW-0436">Ligase</keyword>
<dbReference type="Pfam" id="PF04679">
    <property type="entry name" value="DNA_ligase_A_C"/>
    <property type="match status" value="1"/>
</dbReference>
<keyword evidence="6" id="KW-0540">Nuclease</keyword>